<dbReference type="KEGG" id="lcc:B488_05570"/>
<dbReference type="EMBL" id="CP003789">
    <property type="protein sequence ID" value="AGA64549.1"/>
    <property type="molecule type" value="Genomic_DNA"/>
</dbReference>
<dbReference type="STRING" id="1215343.B488_05570"/>
<keyword evidence="1" id="KW-0449">Lipoprotein</keyword>
<dbReference type="RefSeq" id="WP_015272976.1">
    <property type="nucleotide sequence ID" value="NC_019907.1"/>
</dbReference>
<keyword evidence="2" id="KW-1185">Reference proteome</keyword>
<name>L0ESS0_LIBCB</name>
<protein>
    <submittedName>
        <fullName evidence="1">Putative lipoprotein</fullName>
    </submittedName>
</protein>
<organism evidence="1 2">
    <name type="scientific">Liberibacter crescens (strain BT-1)</name>
    <dbReference type="NCBI Taxonomy" id="1215343"/>
    <lineage>
        <taxon>Bacteria</taxon>
        <taxon>Pseudomonadati</taxon>
        <taxon>Pseudomonadota</taxon>
        <taxon>Alphaproteobacteria</taxon>
        <taxon>Hyphomicrobiales</taxon>
        <taxon>Rhizobiaceae</taxon>
        <taxon>Liberibacter</taxon>
    </lineage>
</organism>
<dbReference type="AlphaFoldDB" id="L0ESS0"/>
<evidence type="ECO:0000313" key="2">
    <source>
        <dbReference type="Proteomes" id="UP000010799"/>
    </source>
</evidence>
<dbReference type="eggNOG" id="ENOG5033JHF">
    <property type="taxonomic scope" value="Bacteria"/>
</dbReference>
<dbReference type="Proteomes" id="UP000010799">
    <property type="component" value="Chromosome"/>
</dbReference>
<sequence>MYSKQALLFSMMSITSILLSSCKTITPEEQRAYDESKCYSYGFKAKTEGFASCMMKLDLDRRSDYRAQRIISAESMRDPFYGYGRMGF</sequence>
<proteinExistence type="predicted"/>
<dbReference type="PROSITE" id="PS51257">
    <property type="entry name" value="PROKAR_LIPOPROTEIN"/>
    <property type="match status" value="1"/>
</dbReference>
<accession>L0ESS0</accession>
<dbReference type="PATRIC" id="fig|1215343.11.peg.567"/>
<evidence type="ECO:0000313" key="1">
    <source>
        <dbReference type="EMBL" id="AGA64549.1"/>
    </source>
</evidence>
<gene>
    <name evidence="1" type="ordered locus">B488_05570</name>
</gene>
<dbReference type="HOGENOM" id="CLU_175340_0_0_5"/>
<reference evidence="1 2" key="1">
    <citation type="journal article" date="2012" name="Stand. Genomic Sci.">
        <title>Complete genome sequence of Liberibacter crescens BT-1.</title>
        <authorList>
            <person name="Leonard M.T."/>
            <person name="Fagen J.R."/>
            <person name="Davis-Richardson A.G."/>
            <person name="Davis M.J."/>
            <person name="Triplett E.W."/>
        </authorList>
    </citation>
    <scope>NUCLEOTIDE SEQUENCE [LARGE SCALE GENOMIC DNA]</scope>
    <source>
        <strain evidence="1 2">BT-1</strain>
    </source>
</reference>